<dbReference type="EMBL" id="DYZF01000134">
    <property type="protein sequence ID" value="HJE51415.1"/>
    <property type="molecule type" value="Genomic_DNA"/>
</dbReference>
<dbReference type="InterPro" id="IPR027417">
    <property type="entry name" value="P-loop_NTPase"/>
</dbReference>
<evidence type="ECO:0008006" key="3">
    <source>
        <dbReference type="Google" id="ProtNLM"/>
    </source>
</evidence>
<dbReference type="Proteomes" id="UP000712713">
    <property type="component" value="Unassembled WGS sequence"/>
</dbReference>
<dbReference type="PANTHER" id="PTHR43394:SF1">
    <property type="entry name" value="ATP-BINDING CASSETTE SUB-FAMILY B MEMBER 10, MITOCHONDRIAL"/>
    <property type="match status" value="1"/>
</dbReference>
<evidence type="ECO:0000313" key="1">
    <source>
        <dbReference type="EMBL" id="HJE51415.1"/>
    </source>
</evidence>
<dbReference type="AlphaFoldDB" id="A0A921EPP9"/>
<accession>A0A921EPP9</accession>
<dbReference type="SUPFAM" id="SSF52540">
    <property type="entry name" value="P-loop containing nucleoside triphosphate hydrolases"/>
    <property type="match status" value="1"/>
</dbReference>
<reference evidence="1" key="1">
    <citation type="journal article" date="2021" name="PeerJ">
        <title>Extensive microbial diversity within the chicken gut microbiome revealed by metagenomics and culture.</title>
        <authorList>
            <person name="Gilroy R."/>
            <person name="Ravi A."/>
            <person name="Getino M."/>
            <person name="Pursley I."/>
            <person name="Horton D.L."/>
            <person name="Alikhan N.F."/>
            <person name="Baker D."/>
            <person name="Gharbi K."/>
            <person name="Hall N."/>
            <person name="Watson M."/>
            <person name="Adriaenssens E.M."/>
            <person name="Foster-Nyarko E."/>
            <person name="Jarju S."/>
            <person name="Secka A."/>
            <person name="Antonio M."/>
            <person name="Oren A."/>
            <person name="Chaudhuri R.R."/>
            <person name="La Ragione R."/>
            <person name="Hildebrand F."/>
            <person name="Pallen M.J."/>
        </authorList>
    </citation>
    <scope>NUCLEOTIDE SEQUENCE</scope>
    <source>
        <strain evidence="1">ChiGjej3B3-7470</strain>
    </source>
</reference>
<reference evidence="1" key="2">
    <citation type="submission" date="2021-09" db="EMBL/GenBank/DDBJ databases">
        <authorList>
            <person name="Gilroy R."/>
        </authorList>
    </citation>
    <scope>NUCLEOTIDE SEQUENCE</scope>
    <source>
        <strain evidence="1">ChiGjej3B3-7470</strain>
    </source>
</reference>
<dbReference type="PANTHER" id="PTHR43394">
    <property type="entry name" value="ATP-DEPENDENT PERMEASE MDL1, MITOCHONDRIAL"/>
    <property type="match status" value="1"/>
</dbReference>
<protein>
    <recommendedName>
        <fullName evidence="3">ABC transporter ATP-binding protein</fullName>
    </recommendedName>
</protein>
<name>A0A921EPP9_9ACTN</name>
<dbReference type="GO" id="GO:0015421">
    <property type="term" value="F:ABC-type oligopeptide transporter activity"/>
    <property type="evidence" value="ECO:0007669"/>
    <property type="project" value="TreeGrafter"/>
</dbReference>
<sequence length="71" mass="8243">MAPAENQKLFAELRRTQQDRITVVVSHRAWTLRGMDRIYVFDGGRVVEEGRYEDLLAAGGRFEEIFREQAS</sequence>
<dbReference type="InterPro" id="IPR039421">
    <property type="entry name" value="Type_1_exporter"/>
</dbReference>
<comment type="caution">
    <text evidence="1">The sequence shown here is derived from an EMBL/GenBank/DDBJ whole genome shotgun (WGS) entry which is preliminary data.</text>
</comment>
<gene>
    <name evidence="1" type="ORF">K8V15_05475</name>
</gene>
<evidence type="ECO:0000313" key="2">
    <source>
        <dbReference type="Proteomes" id="UP000712713"/>
    </source>
</evidence>
<organism evidence="1 2">
    <name type="scientific">Tessaracoccus flavescens</name>
    <dbReference type="NCBI Taxonomy" id="399497"/>
    <lineage>
        <taxon>Bacteria</taxon>
        <taxon>Bacillati</taxon>
        <taxon>Actinomycetota</taxon>
        <taxon>Actinomycetes</taxon>
        <taxon>Propionibacteriales</taxon>
        <taxon>Propionibacteriaceae</taxon>
        <taxon>Tessaracoccus</taxon>
    </lineage>
</organism>
<proteinExistence type="predicted"/>
<dbReference type="Gene3D" id="3.40.50.300">
    <property type="entry name" value="P-loop containing nucleotide triphosphate hydrolases"/>
    <property type="match status" value="1"/>
</dbReference>